<evidence type="ECO:0000256" key="6">
    <source>
        <dbReference type="ARBA" id="ARBA00022692"/>
    </source>
</evidence>
<comment type="subcellular location">
    <subcellularLocation>
        <location evidence="11">Cell inner membrane</location>
        <topology evidence="11">Multi-pass membrane protein</topology>
    </subcellularLocation>
    <subcellularLocation>
        <location evidence="1">Cell membrane</location>
        <topology evidence="1">Multi-pass membrane protein</topology>
    </subcellularLocation>
</comment>
<feature type="transmembrane region" description="Helical" evidence="11">
    <location>
        <begin position="160"/>
        <end position="184"/>
    </location>
</feature>
<gene>
    <name evidence="13" type="primary">kpsM</name>
    <name evidence="13" type="ORF">ROA7023_03330</name>
</gene>
<dbReference type="InterPro" id="IPR000412">
    <property type="entry name" value="ABC_2_transport"/>
</dbReference>
<keyword evidence="14" id="KW-1185">Reference proteome</keyword>
<comment type="similarity">
    <text evidence="2 11">Belongs to the ABC-2 integral membrane protein family.</text>
</comment>
<keyword evidence="6 11" id="KW-0812">Transmembrane</keyword>
<name>A0A1Y5TPX1_9RHOB</name>
<evidence type="ECO:0000256" key="1">
    <source>
        <dbReference type="ARBA" id="ARBA00004651"/>
    </source>
</evidence>
<evidence type="ECO:0000313" key="13">
    <source>
        <dbReference type="EMBL" id="SLN68799.1"/>
    </source>
</evidence>
<feature type="transmembrane region" description="Helical" evidence="11">
    <location>
        <begin position="245"/>
        <end position="264"/>
    </location>
</feature>
<feature type="transmembrane region" description="Helical" evidence="11">
    <location>
        <begin position="47"/>
        <end position="69"/>
    </location>
</feature>
<keyword evidence="9" id="KW-0625">Polysaccharide transport</keyword>
<keyword evidence="7" id="KW-0972">Capsule biogenesis/degradation</keyword>
<dbReference type="PANTHER" id="PTHR30413">
    <property type="entry name" value="INNER MEMBRANE TRANSPORT PERMEASE"/>
    <property type="match status" value="1"/>
</dbReference>
<accession>A0A1Y5TPX1</accession>
<feature type="domain" description="ABC transmembrane type-2" evidence="12">
    <location>
        <begin position="46"/>
        <end position="267"/>
    </location>
</feature>
<dbReference type="GO" id="GO:0015774">
    <property type="term" value="P:polysaccharide transport"/>
    <property type="evidence" value="ECO:0007669"/>
    <property type="project" value="UniProtKB-KW"/>
</dbReference>
<keyword evidence="3 11" id="KW-0813">Transport</keyword>
<organism evidence="13 14">
    <name type="scientific">Roseisalinus antarcticus</name>
    <dbReference type="NCBI Taxonomy" id="254357"/>
    <lineage>
        <taxon>Bacteria</taxon>
        <taxon>Pseudomonadati</taxon>
        <taxon>Pseudomonadota</taxon>
        <taxon>Alphaproteobacteria</taxon>
        <taxon>Rhodobacterales</taxon>
        <taxon>Roseobacteraceae</taxon>
        <taxon>Roseisalinus</taxon>
    </lineage>
</organism>
<evidence type="ECO:0000313" key="14">
    <source>
        <dbReference type="Proteomes" id="UP000193900"/>
    </source>
</evidence>
<feature type="transmembrane region" description="Helical" evidence="11">
    <location>
        <begin position="75"/>
        <end position="94"/>
    </location>
</feature>
<evidence type="ECO:0000256" key="8">
    <source>
        <dbReference type="ARBA" id="ARBA00022989"/>
    </source>
</evidence>
<dbReference type="AlphaFoldDB" id="A0A1Y5TPX1"/>
<evidence type="ECO:0000256" key="4">
    <source>
        <dbReference type="ARBA" id="ARBA00022475"/>
    </source>
</evidence>
<evidence type="ECO:0000256" key="10">
    <source>
        <dbReference type="ARBA" id="ARBA00023136"/>
    </source>
</evidence>
<dbReference type="GO" id="GO:0140359">
    <property type="term" value="F:ABC-type transporter activity"/>
    <property type="evidence" value="ECO:0007669"/>
    <property type="project" value="InterPro"/>
</dbReference>
<protein>
    <recommendedName>
        <fullName evidence="11">Transport permease protein</fullName>
    </recommendedName>
</protein>
<evidence type="ECO:0000256" key="9">
    <source>
        <dbReference type="ARBA" id="ARBA00023047"/>
    </source>
</evidence>
<evidence type="ECO:0000256" key="3">
    <source>
        <dbReference type="ARBA" id="ARBA00022448"/>
    </source>
</evidence>
<evidence type="ECO:0000256" key="7">
    <source>
        <dbReference type="ARBA" id="ARBA00022903"/>
    </source>
</evidence>
<dbReference type="EMBL" id="FWFZ01000021">
    <property type="protein sequence ID" value="SLN68799.1"/>
    <property type="molecule type" value="Genomic_DNA"/>
</dbReference>
<dbReference type="OrthoDB" id="8479094at2"/>
<feature type="transmembrane region" description="Helical" evidence="11">
    <location>
        <begin position="130"/>
        <end position="148"/>
    </location>
</feature>
<comment type="caution">
    <text evidence="11">Lacks conserved residue(s) required for the propagation of feature annotation.</text>
</comment>
<sequence length="275" mass="30850">MTDTAQTPLPAPQTPRRQSNWIVVSLRTIIALILREMSTRYGRSPGGYVWAILEPMGMIVILAYGFSLLMRTPALGTSFLLFYAAGFLPFNFFQTTSKLVGSALKFSRPLLSYPAVSWIDAVIGRFALNLLTSMLVFYILITGILTLTDARATISVGPILLSYALMGLLGLGIGMVNCVISGFIPVWDSVWSIITRPLFLASGVILIYEELPQFAQQVLWWNPLMHLTGMMRTGFYPMYQPEYISVEYVLMVGMPLLFFGLVFMQRYHKDILSKT</sequence>
<dbReference type="PRINTS" id="PR00164">
    <property type="entry name" value="ABC2TRNSPORT"/>
</dbReference>
<dbReference type="Pfam" id="PF01061">
    <property type="entry name" value="ABC2_membrane"/>
    <property type="match status" value="1"/>
</dbReference>
<keyword evidence="5" id="KW-0762">Sugar transport</keyword>
<dbReference type="Proteomes" id="UP000193900">
    <property type="component" value="Unassembled WGS sequence"/>
</dbReference>
<keyword evidence="8 11" id="KW-1133">Transmembrane helix</keyword>
<evidence type="ECO:0000256" key="2">
    <source>
        <dbReference type="ARBA" id="ARBA00007783"/>
    </source>
</evidence>
<dbReference type="GO" id="GO:0043190">
    <property type="term" value="C:ATP-binding cassette (ABC) transporter complex"/>
    <property type="evidence" value="ECO:0007669"/>
    <property type="project" value="InterPro"/>
</dbReference>
<keyword evidence="4 11" id="KW-1003">Cell membrane</keyword>
<evidence type="ECO:0000256" key="5">
    <source>
        <dbReference type="ARBA" id="ARBA00022597"/>
    </source>
</evidence>
<reference evidence="13 14" key="1">
    <citation type="submission" date="2017-03" db="EMBL/GenBank/DDBJ databases">
        <authorList>
            <person name="Afonso C.L."/>
            <person name="Miller P.J."/>
            <person name="Scott M.A."/>
            <person name="Spackman E."/>
            <person name="Goraichik I."/>
            <person name="Dimitrov K.M."/>
            <person name="Suarez D.L."/>
            <person name="Swayne D.E."/>
        </authorList>
    </citation>
    <scope>NUCLEOTIDE SEQUENCE [LARGE SCALE GENOMIC DNA]</scope>
    <source>
        <strain evidence="13 14">CECT 7023</strain>
    </source>
</reference>
<evidence type="ECO:0000259" key="12">
    <source>
        <dbReference type="PROSITE" id="PS51012"/>
    </source>
</evidence>
<evidence type="ECO:0000256" key="11">
    <source>
        <dbReference type="RuleBase" id="RU361157"/>
    </source>
</evidence>
<proteinExistence type="inferred from homology"/>
<dbReference type="RefSeq" id="WP_085880119.1">
    <property type="nucleotide sequence ID" value="NZ_FWFZ01000021.1"/>
</dbReference>
<dbReference type="InterPro" id="IPR047817">
    <property type="entry name" value="ABC2_TM_bact-type"/>
</dbReference>
<dbReference type="PROSITE" id="PS51012">
    <property type="entry name" value="ABC_TM2"/>
    <property type="match status" value="1"/>
</dbReference>
<dbReference type="PANTHER" id="PTHR30413:SF10">
    <property type="entry name" value="CAPSULE POLYSACCHARIDE EXPORT INNER-MEMBRANE PROTEIN CTRC"/>
    <property type="match status" value="1"/>
</dbReference>
<dbReference type="InterPro" id="IPR013525">
    <property type="entry name" value="ABC2_TM"/>
</dbReference>
<dbReference type="GO" id="GO:0015920">
    <property type="term" value="P:lipopolysaccharide transport"/>
    <property type="evidence" value="ECO:0007669"/>
    <property type="project" value="TreeGrafter"/>
</dbReference>
<keyword evidence="10 11" id="KW-0472">Membrane</keyword>